<keyword evidence="4" id="KW-1185">Reference proteome</keyword>
<dbReference type="PANTHER" id="PTHR44196">
    <property type="entry name" value="DEHYDROGENASE/REDUCTASE SDR FAMILY MEMBER 7B"/>
    <property type="match status" value="1"/>
</dbReference>
<evidence type="ECO:0000313" key="4">
    <source>
        <dbReference type="Proteomes" id="UP000270616"/>
    </source>
</evidence>
<evidence type="ECO:0000256" key="2">
    <source>
        <dbReference type="ARBA" id="ARBA00023002"/>
    </source>
</evidence>
<comment type="caution">
    <text evidence="3">The sequence shown here is derived from an EMBL/GenBank/DDBJ whole genome shotgun (WGS) entry which is preliminary data.</text>
</comment>
<dbReference type="GO" id="GO:0016491">
    <property type="term" value="F:oxidoreductase activity"/>
    <property type="evidence" value="ECO:0007669"/>
    <property type="project" value="UniProtKB-KW"/>
</dbReference>
<protein>
    <submittedName>
        <fullName evidence="3">SDR family NAD(P)-dependent oxidoreductase</fullName>
    </submittedName>
</protein>
<dbReference type="Pfam" id="PF00106">
    <property type="entry name" value="adh_short"/>
    <property type="match status" value="1"/>
</dbReference>
<dbReference type="AlphaFoldDB" id="A0A3N3ZS71"/>
<accession>A0A3N3ZS71</accession>
<dbReference type="PRINTS" id="PR00081">
    <property type="entry name" value="GDHRDH"/>
</dbReference>
<comment type="similarity">
    <text evidence="1">Belongs to the short-chain dehydrogenases/reductases (SDR) family.</text>
</comment>
<dbReference type="RefSeq" id="WP_123824402.1">
    <property type="nucleotide sequence ID" value="NZ_RKMF01000003.1"/>
</dbReference>
<dbReference type="Gene3D" id="3.40.50.720">
    <property type="entry name" value="NAD(P)-binding Rossmann-like Domain"/>
    <property type="match status" value="1"/>
</dbReference>
<reference evidence="3 4" key="1">
    <citation type="submission" date="2018-10" db="EMBL/GenBank/DDBJ databases">
        <title>Kocuria sp. M5W7-7, whole genome shotgun sequence.</title>
        <authorList>
            <person name="Tuo L."/>
        </authorList>
    </citation>
    <scope>NUCLEOTIDE SEQUENCE [LARGE SCALE GENOMIC DNA]</scope>
    <source>
        <strain evidence="3 4">M5W7-7</strain>
    </source>
</reference>
<evidence type="ECO:0000256" key="1">
    <source>
        <dbReference type="ARBA" id="ARBA00006484"/>
    </source>
</evidence>
<dbReference type="CDD" id="cd05233">
    <property type="entry name" value="SDR_c"/>
    <property type="match status" value="1"/>
</dbReference>
<dbReference type="PANTHER" id="PTHR44196:SF2">
    <property type="entry name" value="SHORT-CHAIN DEHYDROGENASE-RELATED"/>
    <property type="match status" value="1"/>
</dbReference>
<dbReference type="InterPro" id="IPR036291">
    <property type="entry name" value="NAD(P)-bd_dom_sf"/>
</dbReference>
<dbReference type="SUPFAM" id="SSF51735">
    <property type="entry name" value="NAD(P)-binding Rossmann-fold domains"/>
    <property type="match status" value="1"/>
</dbReference>
<gene>
    <name evidence="3" type="ORF">EDL96_03320</name>
</gene>
<dbReference type="EMBL" id="RKMF01000003">
    <property type="protein sequence ID" value="ROZ64303.1"/>
    <property type="molecule type" value="Genomic_DNA"/>
</dbReference>
<sequence length="257" mass="27623">MDKLALITGASAGIGLEIAKQLADRGYDIAGVGSGDRIHDLQAKLPGVNVTPIQADLRTEEGIEQVWSQVEALNRPLDVAVLNAGRSLGGAFLDTDLETEKEMIALNITSQVLLAKKVVRTMADQRDGRILITTSMSALTPTPYESIYGPTRAFMFSFAEGLREEMKEYGVTVTALLPGATATDFHQTAGMGNTMFGSNDWKNDPTLVAQRGVEALFAGKDHVIGGDAKTRRAAVVNKFLPERIKAARFAKDSKPTS</sequence>
<dbReference type="Proteomes" id="UP000270616">
    <property type="component" value="Unassembled WGS sequence"/>
</dbReference>
<proteinExistence type="inferred from homology"/>
<dbReference type="GO" id="GO:0016020">
    <property type="term" value="C:membrane"/>
    <property type="evidence" value="ECO:0007669"/>
    <property type="project" value="TreeGrafter"/>
</dbReference>
<dbReference type="OrthoDB" id="158573at2"/>
<organism evidence="3 4">
    <name type="scientific">Kocuria soli</name>
    <dbReference type="NCBI Taxonomy" id="2485125"/>
    <lineage>
        <taxon>Bacteria</taxon>
        <taxon>Bacillati</taxon>
        <taxon>Actinomycetota</taxon>
        <taxon>Actinomycetes</taxon>
        <taxon>Micrococcales</taxon>
        <taxon>Micrococcaceae</taxon>
        <taxon>Kocuria</taxon>
    </lineage>
</organism>
<keyword evidence="2" id="KW-0560">Oxidoreductase</keyword>
<evidence type="ECO:0000313" key="3">
    <source>
        <dbReference type="EMBL" id="ROZ64303.1"/>
    </source>
</evidence>
<dbReference type="InterPro" id="IPR002347">
    <property type="entry name" value="SDR_fam"/>
</dbReference>
<name>A0A3N3ZS71_9MICC</name>